<feature type="compositionally biased region" description="Basic and acidic residues" evidence="1">
    <location>
        <begin position="55"/>
        <end position="79"/>
    </location>
</feature>
<dbReference type="OrthoDB" id="8129183at2"/>
<reference evidence="2 3" key="1">
    <citation type="journal article" date="2011" name="J. Bacteriol.">
        <title>Complete genome sequences of the chemolithoautotrophic Oligotropha carboxidovorans strains OM4 and OM5.</title>
        <authorList>
            <person name="Volland S."/>
            <person name="Rachinger M."/>
            <person name="Strittmatter A."/>
            <person name="Daniel R."/>
            <person name="Gottschalk G."/>
            <person name="Meyer O."/>
        </authorList>
    </citation>
    <scope>NUCLEOTIDE SEQUENCE [LARGE SCALE GENOMIC DNA]</scope>
    <source>
        <strain evidence="3">ATCC 49405 / DSM 1227 / KCTC 32145 / OM5</strain>
    </source>
</reference>
<sequence>MPGKRIQFDDDTLSKLNELGRRRMATFQELADEAFADLMKKHHVPLDLRDALKKSVREEKQAESARPRKREVARSDAKRTARGRGHARLRKRSVGRSDGRA</sequence>
<dbReference type="AlphaFoldDB" id="B6JJJ0"/>
<keyword evidence="3" id="KW-1185">Reference proteome</keyword>
<evidence type="ECO:0000313" key="2">
    <source>
        <dbReference type="EMBL" id="AEI05376.1"/>
    </source>
</evidence>
<proteinExistence type="predicted"/>
<dbReference type="STRING" id="504832.OCA5_c06530"/>
<feature type="compositionally biased region" description="Basic residues" evidence="1">
    <location>
        <begin position="80"/>
        <end position="94"/>
    </location>
</feature>
<dbReference type="KEGG" id="oca:OCAR_7481"/>
<organism evidence="2 3">
    <name type="scientific">Afipia carboxidovorans (strain ATCC 49405 / DSM 1227 / KCTC 32145 / OM5)</name>
    <name type="common">Oligotropha carboxidovorans</name>
    <dbReference type="NCBI Taxonomy" id="504832"/>
    <lineage>
        <taxon>Bacteria</taxon>
        <taxon>Pseudomonadati</taxon>
        <taxon>Pseudomonadota</taxon>
        <taxon>Alphaproteobacteria</taxon>
        <taxon>Hyphomicrobiales</taxon>
        <taxon>Nitrobacteraceae</taxon>
        <taxon>Afipia</taxon>
    </lineage>
</organism>
<dbReference type="PATRIC" id="fig|504832.7.peg.683"/>
<dbReference type="KEGG" id="ocg:OCA5_c06530"/>
<accession>B6JJJ0</accession>
<protein>
    <submittedName>
        <fullName evidence="2">Uncharacterized protein</fullName>
    </submittedName>
</protein>
<feature type="region of interest" description="Disordered" evidence="1">
    <location>
        <begin position="55"/>
        <end position="101"/>
    </location>
</feature>
<dbReference type="EMBL" id="CP002826">
    <property type="protein sequence ID" value="AEI05376.1"/>
    <property type="molecule type" value="Genomic_DNA"/>
</dbReference>
<gene>
    <name evidence="2" type="ordered locus">OCA5_c06530</name>
</gene>
<name>B6JJJ0_AFIC5</name>
<dbReference type="Proteomes" id="UP000007730">
    <property type="component" value="Chromosome"/>
</dbReference>
<dbReference type="HOGENOM" id="CLU_180008_0_0_5"/>
<dbReference type="eggNOG" id="ENOG502ZKKC">
    <property type="taxonomic scope" value="Bacteria"/>
</dbReference>
<evidence type="ECO:0000313" key="3">
    <source>
        <dbReference type="Proteomes" id="UP000007730"/>
    </source>
</evidence>
<evidence type="ECO:0000256" key="1">
    <source>
        <dbReference type="SAM" id="MobiDB-lite"/>
    </source>
</evidence>